<evidence type="ECO:0000313" key="2">
    <source>
        <dbReference type="Proteomes" id="UP000015105"/>
    </source>
</evidence>
<organism evidence="1 2">
    <name type="scientific">Aegilops tauschii subsp. strangulata</name>
    <name type="common">Goatgrass</name>
    <dbReference type="NCBI Taxonomy" id="200361"/>
    <lineage>
        <taxon>Eukaryota</taxon>
        <taxon>Viridiplantae</taxon>
        <taxon>Streptophyta</taxon>
        <taxon>Embryophyta</taxon>
        <taxon>Tracheophyta</taxon>
        <taxon>Spermatophyta</taxon>
        <taxon>Magnoliopsida</taxon>
        <taxon>Liliopsida</taxon>
        <taxon>Poales</taxon>
        <taxon>Poaceae</taxon>
        <taxon>BOP clade</taxon>
        <taxon>Pooideae</taxon>
        <taxon>Triticodae</taxon>
        <taxon>Triticeae</taxon>
        <taxon>Triticinae</taxon>
        <taxon>Aegilops</taxon>
    </lineage>
</organism>
<proteinExistence type="predicted"/>
<sequence>GASMPYAQYQTSKYLTWKGTPQRHGLTAIHVPLRVRQAASTLDNLENKSTGSCCAPSPRQDIRWFLSFHERLGTGGQLAHDKGTKNKHIYLLNAQFP</sequence>
<dbReference type="Gramene" id="AET7Gv21037600.11">
    <property type="protein sequence ID" value="AET7Gv21037600.11"/>
    <property type="gene ID" value="AET7Gv21037600"/>
</dbReference>
<keyword evidence="2" id="KW-1185">Reference proteome</keyword>
<reference evidence="1" key="3">
    <citation type="journal article" date="2017" name="Nature">
        <title>Genome sequence of the progenitor of the wheat D genome Aegilops tauschii.</title>
        <authorList>
            <person name="Luo M.C."/>
            <person name="Gu Y.Q."/>
            <person name="Puiu D."/>
            <person name="Wang H."/>
            <person name="Twardziok S.O."/>
            <person name="Deal K.R."/>
            <person name="Huo N."/>
            <person name="Zhu T."/>
            <person name="Wang L."/>
            <person name="Wang Y."/>
            <person name="McGuire P.E."/>
            <person name="Liu S."/>
            <person name="Long H."/>
            <person name="Ramasamy R.K."/>
            <person name="Rodriguez J.C."/>
            <person name="Van S.L."/>
            <person name="Yuan L."/>
            <person name="Wang Z."/>
            <person name="Xia Z."/>
            <person name="Xiao L."/>
            <person name="Anderson O.D."/>
            <person name="Ouyang S."/>
            <person name="Liang Y."/>
            <person name="Zimin A.V."/>
            <person name="Pertea G."/>
            <person name="Qi P."/>
            <person name="Bennetzen J.L."/>
            <person name="Dai X."/>
            <person name="Dawson M.W."/>
            <person name="Muller H.G."/>
            <person name="Kugler K."/>
            <person name="Rivarola-Duarte L."/>
            <person name="Spannagl M."/>
            <person name="Mayer K.F.X."/>
            <person name="Lu F.H."/>
            <person name="Bevan M.W."/>
            <person name="Leroy P."/>
            <person name="Li P."/>
            <person name="You F.M."/>
            <person name="Sun Q."/>
            <person name="Liu Z."/>
            <person name="Lyons E."/>
            <person name="Wicker T."/>
            <person name="Salzberg S.L."/>
            <person name="Devos K.M."/>
            <person name="Dvorak J."/>
        </authorList>
    </citation>
    <scope>NUCLEOTIDE SEQUENCE [LARGE SCALE GENOMIC DNA]</scope>
    <source>
        <strain evidence="1">cv. AL8/78</strain>
    </source>
</reference>
<dbReference type="EnsemblPlants" id="AET7Gv21037600.11">
    <property type="protein sequence ID" value="AET7Gv21037600.11"/>
    <property type="gene ID" value="AET7Gv21037600"/>
</dbReference>
<dbReference type="AlphaFoldDB" id="A0A453SRA4"/>
<reference evidence="1" key="4">
    <citation type="submission" date="2019-03" db="UniProtKB">
        <authorList>
            <consortium name="EnsemblPlants"/>
        </authorList>
    </citation>
    <scope>IDENTIFICATION</scope>
</reference>
<protein>
    <submittedName>
        <fullName evidence="1">Uncharacterized protein</fullName>
    </submittedName>
</protein>
<name>A0A453SRA4_AEGTS</name>
<reference evidence="2" key="1">
    <citation type="journal article" date="2014" name="Science">
        <title>Ancient hybridizations among the ancestral genomes of bread wheat.</title>
        <authorList>
            <consortium name="International Wheat Genome Sequencing Consortium,"/>
            <person name="Marcussen T."/>
            <person name="Sandve S.R."/>
            <person name="Heier L."/>
            <person name="Spannagl M."/>
            <person name="Pfeifer M."/>
            <person name="Jakobsen K.S."/>
            <person name="Wulff B.B."/>
            <person name="Steuernagel B."/>
            <person name="Mayer K.F."/>
            <person name="Olsen O.A."/>
        </authorList>
    </citation>
    <scope>NUCLEOTIDE SEQUENCE [LARGE SCALE GENOMIC DNA]</scope>
    <source>
        <strain evidence="2">cv. AL8/78</strain>
    </source>
</reference>
<reference evidence="1" key="5">
    <citation type="journal article" date="2021" name="G3 (Bethesda)">
        <title>Aegilops tauschii genome assembly Aet v5.0 features greater sequence contiguity and improved annotation.</title>
        <authorList>
            <person name="Wang L."/>
            <person name="Zhu T."/>
            <person name="Rodriguez J.C."/>
            <person name="Deal K.R."/>
            <person name="Dubcovsky J."/>
            <person name="McGuire P.E."/>
            <person name="Lux T."/>
            <person name="Spannagl M."/>
            <person name="Mayer K.F.X."/>
            <person name="Baldrich P."/>
            <person name="Meyers B.C."/>
            <person name="Huo N."/>
            <person name="Gu Y.Q."/>
            <person name="Zhou H."/>
            <person name="Devos K.M."/>
            <person name="Bennetzen J.L."/>
            <person name="Unver T."/>
            <person name="Budak H."/>
            <person name="Gulick P.J."/>
            <person name="Galiba G."/>
            <person name="Kalapos B."/>
            <person name="Nelson D.R."/>
            <person name="Li P."/>
            <person name="You F.M."/>
            <person name="Luo M.C."/>
            <person name="Dvorak J."/>
        </authorList>
    </citation>
    <scope>NUCLEOTIDE SEQUENCE [LARGE SCALE GENOMIC DNA]</scope>
    <source>
        <strain evidence="1">cv. AL8/78</strain>
    </source>
</reference>
<accession>A0A453SRA4</accession>
<dbReference type="Proteomes" id="UP000015105">
    <property type="component" value="Chromosome 7D"/>
</dbReference>
<evidence type="ECO:0000313" key="1">
    <source>
        <dbReference type="EnsemblPlants" id="AET7Gv21037600.11"/>
    </source>
</evidence>
<reference evidence="2" key="2">
    <citation type="journal article" date="2017" name="Nat. Plants">
        <title>The Aegilops tauschii genome reveals multiple impacts of transposons.</title>
        <authorList>
            <person name="Zhao G."/>
            <person name="Zou C."/>
            <person name="Li K."/>
            <person name="Wang K."/>
            <person name="Li T."/>
            <person name="Gao L."/>
            <person name="Zhang X."/>
            <person name="Wang H."/>
            <person name="Yang Z."/>
            <person name="Liu X."/>
            <person name="Jiang W."/>
            <person name="Mao L."/>
            <person name="Kong X."/>
            <person name="Jiao Y."/>
            <person name="Jia J."/>
        </authorList>
    </citation>
    <scope>NUCLEOTIDE SEQUENCE [LARGE SCALE GENOMIC DNA]</scope>
    <source>
        <strain evidence="2">cv. AL8/78</strain>
    </source>
</reference>